<organism evidence="7 8">
    <name type="scientific">Ottowia beijingensis</name>
    <dbReference type="NCBI Taxonomy" id="1207057"/>
    <lineage>
        <taxon>Bacteria</taxon>
        <taxon>Pseudomonadati</taxon>
        <taxon>Pseudomonadota</taxon>
        <taxon>Betaproteobacteria</taxon>
        <taxon>Burkholderiales</taxon>
        <taxon>Comamonadaceae</taxon>
        <taxon>Ottowia</taxon>
    </lineage>
</organism>
<name>A0A853IMI6_9BURK</name>
<protein>
    <recommendedName>
        <fullName evidence="1">Type IV pilus biogenesis and competence protein PilQ</fullName>
    </recommendedName>
</protein>
<feature type="domain" description="Type II/III secretion system secretin-like" evidence="6">
    <location>
        <begin position="2"/>
        <end position="59"/>
    </location>
</feature>
<dbReference type="InterPro" id="IPR050810">
    <property type="entry name" value="Bact_Secretion_Sys_Channel"/>
</dbReference>
<dbReference type="AlphaFoldDB" id="A0A853IMI6"/>
<comment type="subunit">
    <text evidence="4">Homododecamer. Tetramer of trimer.</text>
</comment>
<dbReference type="InterPro" id="IPR004845">
    <property type="entry name" value="T2SS_GspD_CS"/>
</dbReference>
<keyword evidence="8" id="KW-1185">Reference proteome</keyword>
<dbReference type="GO" id="GO:0009306">
    <property type="term" value="P:protein secretion"/>
    <property type="evidence" value="ECO:0007669"/>
    <property type="project" value="InterPro"/>
</dbReference>
<dbReference type="PRINTS" id="PR00811">
    <property type="entry name" value="BCTERIALGSPD"/>
</dbReference>
<dbReference type="EMBL" id="JACCKX010000001">
    <property type="protein sequence ID" value="NZA01492.1"/>
    <property type="molecule type" value="Genomic_DNA"/>
</dbReference>
<dbReference type="PANTHER" id="PTHR30332:SF25">
    <property type="entry name" value="SECRETIN XPSD"/>
    <property type="match status" value="1"/>
</dbReference>
<evidence type="ECO:0000313" key="8">
    <source>
        <dbReference type="Proteomes" id="UP000589716"/>
    </source>
</evidence>
<dbReference type="InterPro" id="IPR001775">
    <property type="entry name" value="GspD/PilQ"/>
</dbReference>
<dbReference type="GO" id="GO:0030420">
    <property type="term" value="P:establishment of competence for transformation"/>
    <property type="evidence" value="ECO:0007669"/>
    <property type="project" value="UniProtKB-KW"/>
</dbReference>
<dbReference type="InterPro" id="IPR004846">
    <property type="entry name" value="T2SS/T3SS_dom"/>
</dbReference>
<gene>
    <name evidence="7" type="ORF">H0I39_06440</name>
</gene>
<evidence type="ECO:0000256" key="4">
    <source>
        <dbReference type="ARBA" id="ARBA00025897"/>
    </source>
</evidence>
<dbReference type="PROSITE" id="PS00875">
    <property type="entry name" value="T2SP_D"/>
    <property type="match status" value="1"/>
</dbReference>
<dbReference type="Proteomes" id="UP000589716">
    <property type="component" value="Unassembled WGS sequence"/>
</dbReference>
<dbReference type="GO" id="GO:0015627">
    <property type="term" value="C:type II protein secretion system complex"/>
    <property type="evidence" value="ECO:0007669"/>
    <property type="project" value="TreeGrafter"/>
</dbReference>
<evidence type="ECO:0000256" key="1">
    <source>
        <dbReference type="ARBA" id="ARBA00014124"/>
    </source>
</evidence>
<dbReference type="Pfam" id="PF00263">
    <property type="entry name" value="Secretin"/>
    <property type="match status" value="1"/>
</dbReference>
<evidence type="ECO:0000256" key="2">
    <source>
        <dbReference type="ARBA" id="ARBA00023287"/>
    </source>
</evidence>
<proteinExistence type="inferred from homology"/>
<dbReference type="PANTHER" id="PTHR30332">
    <property type="entry name" value="PROBABLE GENERAL SECRETION PATHWAY PROTEIN D"/>
    <property type="match status" value="1"/>
</dbReference>
<comment type="function">
    <text evidence="3">Required for type IV pilus biogenesis and competence. Could function as a pore for exit of the pilus but also as a channel for entry of heme and antimicrobial agents and uptake of transforming DNA.</text>
</comment>
<comment type="caution">
    <text evidence="7">The sequence shown here is derived from an EMBL/GenBank/DDBJ whole genome shotgun (WGS) entry which is preliminary data.</text>
</comment>
<evidence type="ECO:0000256" key="5">
    <source>
        <dbReference type="RuleBase" id="RU004003"/>
    </source>
</evidence>
<comment type="similarity">
    <text evidence="5">Belongs to the bacterial secretin family.</text>
</comment>
<reference evidence="7 8" key="1">
    <citation type="submission" date="2020-07" db="EMBL/GenBank/DDBJ databases">
        <authorList>
            <person name="Maaloum M."/>
        </authorList>
    </citation>
    <scope>NUCLEOTIDE SEQUENCE [LARGE SCALE GENOMIC DNA]</scope>
    <source>
        <strain evidence="7 8">GCS-AN-3</strain>
    </source>
</reference>
<sequence length="91" mass="9741">MRSGETLVLGGLIQDNVNNSKSGVPVLSAIPVVGALFGTHRSSASRTELLVILTPRVLRADDDVRAISRELRDRMKGLVEPATVPGQRLVP</sequence>
<evidence type="ECO:0000259" key="6">
    <source>
        <dbReference type="Pfam" id="PF00263"/>
    </source>
</evidence>
<evidence type="ECO:0000256" key="3">
    <source>
        <dbReference type="ARBA" id="ARBA00024678"/>
    </source>
</evidence>
<keyword evidence="2" id="KW-0178">Competence</keyword>
<accession>A0A853IMI6</accession>
<evidence type="ECO:0000313" key="7">
    <source>
        <dbReference type="EMBL" id="NZA01492.1"/>
    </source>
</evidence>